<sequence>MYVETEKDVPVVVNKKVEPGTMIRLHTTCNASLLVKFAHVDLHNVVLYSECDMRAYMLQQNKIAIDKKIFTVDKMTLAISHDKEVYLHQETLLYESITHEKQAVKEELKAGDELGVYVDCQWTPRREIGKVLFSNDEFITVVADDVPFTFGRNELSNIVHVQSNGARYSCRFIPTVTYK</sequence>
<protein>
    <submittedName>
        <fullName evidence="1">Uncharacterized protein</fullName>
    </submittedName>
</protein>
<evidence type="ECO:0000313" key="1">
    <source>
        <dbReference type="EMBL" id="AGN30065.2"/>
    </source>
</evidence>
<dbReference type="GeneID" id="15926515"/>
<dbReference type="Proteomes" id="UP000201461">
    <property type="component" value="Segment"/>
</dbReference>
<gene>
    <name evidence="1" type="ORF">VPFG_00062</name>
</gene>
<dbReference type="KEGG" id="vg:15926515"/>
<dbReference type="EMBL" id="HQ317393">
    <property type="protein sequence ID" value="AGN30065.2"/>
    <property type="molecule type" value="Genomic_DNA"/>
</dbReference>
<keyword evidence="2" id="KW-1185">Reference proteome</keyword>
<reference evidence="1 2" key="1">
    <citation type="journal article" date="2014" name="Genome Biol. Evol.">
        <title>Composite Conserved Promoter-Terminator Motifs (PeSLs) that Mediate Modular Shuffling in the Diverse T4-Like Myoviruses.</title>
        <authorList>
            <person name="Comeau A.M."/>
            <person name="Arbiol C."/>
            <person name="Krisch H.M."/>
        </authorList>
    </citation>
    <scope>NUCLEOTIDE SEQUENCE [LARGE SCALE GENOMIC DNA]</scope>
</reference>
<proteinExistence type="predicted"/>
<dbReference type="RefSeq" id="YP_008125214.2">
    <property type="nucleotide sequence ID" value="NC_021529.2"/>
</dbReference>
<evidence type="ECO:0000313" key="2">
    <source>
        <dbReference type="Proteomes" id="UP000201461"/>
    </source>
</evidence>
<dbReference type="OrthoDB" id="27000at10239"/>
<name>R9TI93_9CAUD</name>
<accession>R9TI93</accession>
<organism evidence="1 2">
    <name type="scientific">Vibrio phage nt-1</name>
    <dbReference type="NCBI Taxonomy" id="115992"/>
    <lineage>
        <taxon>Viruses</taxon>
        <taxon>Duplodnaviria</taxon>
        <taxon>Heunggongvirae</taxon>
        <taxon>Uroviricota</taxon>
        <taxon>Caudoviricetes</taxon>
        <taxon>Pantevenvirales</taxon>
        <taxon>Straboviridae</taxon>
        <taxon>Mylasvirus</taxon>
        <taxon>Mylasvirus persius</taxon>
    </lineage>
</organism>